<name>A0AAI8KZS5_9ACTN</name>
<dbReference type="RefSeq" id="WP_120050968.1">
    <property type="nucleotide sequence ID" value="NZ_CP032427.1"/>
</dbReference>
<evidence type="ECO:0000313" key="1">
    <source>
        <dbReference type="EMBL" id="AYC38564.1"/>
    </source>
</evidence>
<gene>
    <name evidence="1" type="ORF">DWG14_02794</name>
</gene>
<accession>A0AAI8KZS5</accession>
<dbReference type="AlphaFoldDB" id="A0AAI8KZS5"/>
<dbReference type="KEGG" id="sge:DWG14_02794"/>
<dbReference type="EMBL" id="CP032427">
    <property type="protein sequence ID" value="AYC38564.1"/>
    <property type="molecule type" value="Genomic_DNA"/>
</dbReference>
<protein>
    <submittedName>
        <fullName evidence="1">Uncharacterized protein</fullName>
    </submittedName>
</protein>
<organism evidence="1 2">
    <name type="scientific">Streptomyces griseorubiginosus</name>
    <dbReference type="NCBI Taxonomy" id="67304"/>
    <lineage>
        <taxon>Bacteria</taxon>
        <taxon>Bacillati</taxon>
        <taxon>Actinomycetota</taxon>
        <taxon>Actinomycetes</taxon>
        <taxon>Kitasatosporales</taxon>
        <taxon>Streptomycetaceae</taxon>
        <taxon>Streptomyces</taxon>
    </lineage>
</organism>
<sequence>MTEALIARHNKRMMNLPEIPSSAIQPVMSALLSFGLIDMTLRKLGATRDRHPAHYGVSWVDHLAWGADSAFVAARLIFSGQFVGASAVLRSQMERWTENVAYNYSVKHIPGESAAEFAARAWSRGHEKYPSAIKQESDTSVGSEISDLDFWEDERRSLGFQGPSVIIGKDYRVYPGTLMELLSELLHGRGDFIKVLRWDACDILADEPTELVEASQWLSDVLMLNLRQIRVCLATLAMEQGKPELAPALFALPERIYAGEATPIPSSLFPLLPQTGLSPAILEQMRDASYAYEEVMRGRRPAGRLFRDDEMVHLHFYERRARAQRWALKALEEEKEKLGDAFNIDGLGGRDSTNVMATEMAGILSLWLGDSPEGNAAAMCASALRTAHWLWLEDDDRSMAALRVVLEQCARLRVWAMKPEKAAKLEESPSSTPKDWVNAAGWRRLAPLNRALGEFAHFHARIRREGAWEILVGVQANGGSPDSIYTARGHVLQTVTAMVMVESTRSVARLSPVMENAFREITAEAFTDAGELQASLEDFLDRAMSLKDVPRGPYTFHGPALDSDE</sequence>
<evidence type="ECO:0000313" key="2">
    <source>
        <dbReference type="Proteomes" id="UP000265765"/>
    </source>
</evidence>
<dbReference type="GeneID" id="91281725"/>
<dbReference type="Proteomes" id="UP000265765">
    <property type="component" value="Chromosome"/>
</dbReference>
<proteinExistence type="predicted"/>
<reference evidence="1 2" key="1">
    <citation type="submission" date="2018-09" db="EMBL/GenBank/DDBJ databases">
        <title>Production of Trimethoprim by Streptomyces sp. 3E-1.</title>
        <authorList>
            <person name="Kang H.J."/>
            <person name="Kim S.B."/>
        </authorList>
    </citation>
    <scope>NUCLEOTIDE SEQUENCE [LARGE SCALE GENOMIC DNA]</scope>
    <source>
        <strain evidence="1 2">3E-1</strain>
    </source>
</reference>